<comment type="caution">
    <text evidence="2">The sequence shown here is derived from an EMBL/GenBank/DDBJ whole genome shotgun (WGS) entry which is preliminary data.</text>
</comment>
<gene>
    <name evidence="2" type="ORF">H9798_03000</name>
</gene>
<evidence type="ECO:0000256" key="1">
    <source>
        <dbReference type="SAM" id="Phobius"/>
    </source>
</evidence>
<reference evidence="2" key="2">
    <citation type="submission" date="2021-04" db="EMBL/GenBank/DDBJ databases">
        <authorList>
            <person name="Gilroy R."/>
        </authorList>
    </citation>
    <scope>NUCLEOTIDE SEQUENCE</scope>
    <source>
        <strain evidence="2">ChiSjej2B20-11307</strain>
    </source>
</reference>
<dbReference type="Proteomes" id="UP000824223">
    <property type="component" value="Unassembled WGS sequence"/>
</dbReference>
<evidence type="ECO:0000313" key="2">
    <source>
        <dbReference type="EMBL" id="HJA06104.1"/>
    </source>
</evidence>
<dbReference type="EMBL" id="DXAK01000012">
    <property type="protein sequence ID" value="HJA06104.1"/>
    <property type="molecule type" value="Genomic_DNA"/>
</dbReference>
<evidence type="ECO:0008006" key="4">
    <source>
        <dbReference type="Google" id="ProtNLM"/>
    </source>
</evidence>
<protein>
    <recommendedName>
        <fullName evidence="4">Energy-coupling factor transport system substrate-specific component</fullName>
    </recommendedName>
</protein>
<name>A0A9D2KHS7_9FIRM</name>
<keyword evidence="1" id="KW-0812">Transmembrane</keyword>
<keyword evidence="1" id="KW-0472">Membrane</keyword>
<dbReference type="AlphaFoldDB" id="A0A9D2KHS7"/>
<organism evidence="2 3">
    <name type="scientific">Candidatus Mediterraneibacter pullicola</name>
    <dbReference type="NCBI Taxonomy" id="2838682"/>
    <lineage>
        <taxon>Bacteria</taxon>
        <taxon>Bacillati</taxon>
        <taxon>Bacillota</taxon>
        <taxon>Clostridia</taxon>
        <taxon>Lachnospirales</taxon>
        <taxon>Lachnospiraceae</taxon>
        <taxon>Mediterraneibacter</taxon>
    </lineage>
</organism>
<accession>A0A9D2KHS7</accession>
<proteinExistence type="predicted"/>
<keyword evidence="1" id="KW-1133">Transmembrane helix</keyword>
<feature type="transmembrane region" description="Helical" evidence="1">
    <location>
        <begin position="38"/>
        <end position="63"/>
    </location>
</feature>
<feature type="transmembrane region" description="Helical" evidence="1">
    <location>
        <begin position="12"/>
        <end position="32"/>
    </location>
</feature>
<sequence>MMTAALEVAKTALAFLPNVELVTFLLIIYALVLGEKTFAAAFAFVGVECLIWGVNLWVVNYLYVWPLLTLITLVMKRKGCRSALAYAVLAGAFGLGFGALCAIPYLFIGGPVMMVSWWISGIPFDLIHGGSNFLLCLVLFHPVRQGLEKCTALLPE</sequence>
<evidence type="ECO:0000313" key="3">
    <source>
        <dbReference type="Proteomes" id="UP000824223"/>
    </source>
</evidence>
<feature type="transmembrane region" description="Helical" evidence="1">
    <location>
        <begin position="114"/>
        <end position="140"/>
    </location>
</feature>
<reference evidence="2" key="1">
    <citation type="journal article" date="2021" name="PeerJ">
        <title>Extensive microbial diversity within the chicken gut microbiome revealed by metagenomics and culture.</title>
        <authorList>
            <person name="Gilroy R."/>
            <person name="Ravi A."/>
            <person name="Getino M."/>
            <person name="Pursley I."/>
            <person name="Horton D.L."/>
            <person name="Alikhan N.F."/>
            <person name="Baker D."/>
            <person name="Gharbi K."/>
            <person name="Hall N."/>
            <person name="Watson M."/>
            <person name="Adriaenssens E.M."/>
            <person name="Foster-Nyarko E."/>
            <person name="Jarju S."/>
            <person name="Secka A."/>
            <person name="Antonio M."/>
            <person name="Oren A."/>
            <person name="Chaudhuri R.R."/>
            <person name="La Ragione R."/>
            <person name="Hildebrand F."/>
            <person name="Pallen M.J."/>
        </authorList>
    </citation>
    <scope>NUCLEOTIDE SEQUENCE</scope>
    <source>
        <strain evidence="2">ChiSjej2B20-11307</strain>
    </source>
</reference>
<feature type="transmembrane region" description="Helical" evidence="1">
    <location>
        <begin position="84"/>
        <end position="108"/>
    </location>
</feature>